<dbReference type="RefSeq" id="WP_386708984.1">
    <property type="nucleotide sequence ID" value="NZ_JBHXIJ010000018.1"/>
</dbReference>
<sequence>MPGHGVLEKLADKTGKTNFYKLADFGMNGAFHLDNSWHHGWETAAALIATTKATTR</sequence>
<proteinExistence type="predicted"/>
<protein>
    <submittedName>
        <fullName evidence="1">Uncharacterized protein</fullName>
    </submittedName>
</protein>
<dbReference type="Proteomes" id="UP001598448">
    <property type="component" value="Unassembled WGS sequence"/>
</dbReference>
<gene>
    <name evidence="1" type="ORF">ACFWJN_04835</name>
</gene>
<keyword evidence="2" id="KW-1185">Reference proteome</keyword>
<organism evidence="1 2">
    <name type="scientific">Streptomyces albidochromogenes</name>
    <dbReference type="NCBI Taxonomy" id="329524"/>
    <lineage>
        <taxon>Bacteria</taxon>
        <taxon>Bacillati</taxon>
        <taxon>Actinomycetota</taxon>
        <taxon>Actinomycetes</taxon>
        <taxon>Kitasatosporales</taxon>
        <taxon>Streptomycetaceae</taxon>
        <taxon>Streptomyces</taxon>
    </lineage>
</organism>
<evidence type="ECO:0000313" key="2">
    <source>
        <dbReference type="Proteomes" id="UP001598448"/>
    </source>
</evidence>
<name>A0ABW6FID6_9ACTN</name>
<accession>A0ABW6FID6</accession>
<reference evidence="1 2" key="1">
    <citation type="submission" date="2024-09" db="EMBL/GenBank/DDBJ databases">
        <title>The Natural Products Discovery Center: Release of the First 8490 Sequenced Strains for Exploring Actinobacteria Biosynthetic Diversity.</title>
        <authorList>
            <person name="Kalkreuter E."/>
            <person name="Kautsar S.A."/>
            <person name="Yang D."/>
            <person name="Bader C.D."/>
            <person name="Teijaro C.N."/>
            <person name="Fluegel L."/>
            <person name="Davis C.M."/>
            <person name="Simpson J.R."/>
            <person name="Lauterbach L."/>
            <person name="Steele A.D."/>
            <person name="Gui C."/>
            <person name="Meng S."/>
            <person name="Li G."/>
            <person name="Viehrig K."/>
            <person name="Ye F."/>
            <person name="Su P."/>
            <person name="Kiefer A.F."/>
            <person name="Nichols A."/>
            <person name="Cepeda A.J."/>
            <person name="Yan W."/>
            <person name="Fan B."/>
            <person name="Jiang Y."/>
            <person name="Adhikari A."/>
            <person name="Zheng C.-J."/>
            <person name="Schuster L."/>
            <person name="Cowan T.M."/>
            <person name="Smanski M.J."/>
            <person name="Chevrette M.G."/>
            <person name="De Carvalho L.P.S."/>
            <person name="Shen B."/>
        </authorList>
    </citation>
    <scope>NUCLEOTIDE SEQUENCE [LARGE SCALE GENOMIC DNA]</scope>
    <source>
        <strain evidence="1 2">NPDC058348</strain>
    </source>
</reference>
<comment type="caution">
    <text evidence="1">The sequence shown here is derived from an EMBL/GenBank/DDBJ whole genome shotgun (WGS) entry which is preliminary data.</text>
</comment>
<dbReference type="EMBL" id="JBHXIJ010000018">
    <property type="protein sequence ID" value="MFD5098293.1"/>
    <property type="molecule type" value="Genomic_DNA"/>
</dbReference>
<evidence type="ECO:0000313" key="1">
    <source>
        <dbReference type="EMBL" id="MFD5098293.1"/>
    </source>
</evidence>